<dbReference type="AlphaFoldDB" id="A0A829DC51"/>
<evidence type="ECO:0000313" key="1">
    <source>
        <dbReference type="EMBL" id="EMY05866.1"/>
    </source>
</evidence>
<organism evidence="1 2">
    <name type="scientific">Leptospira interrogans str. 2002000626</name>
    <dbReference type="NCBI Taxonomy" id="996803"/>
    <lineage>
        <taxon>Bacteria</taxon>
        <taxon>Pseudomonadati</taxon>
        <taxon>Spirochaetota</taxon>
        <taxon>Spirochaetia</taxon>
        <taxon>Leptospirales</taxon>
        <taxon>Leptospiraceae</taxon>
        <taxon>Leptospira</taxon>
    </lineage>
</organism>
<gene>
    <name evidence="1" type="ORF">LEP1GSC029_2596</name>
</gene>
<proteinExistence type="predicted"/>
<evidence type="ECO:0000313" key="2">
    <source>
        <dbReference type="Proteomes" id="UP000012329"/>
    </source>
</evidence>
<dbReference type="EMBL" id="AFJL02000062">
    <property type="protein sequence ID" value="EMY05866.1"/>
    <property type="molecule type" value="Genomic_DNA"/>
</dbReference>
<reference evidence="1 2" key="1">
    <citation type="submission" date="2013-02" db="EMBL/GenBank/DDBJ databases">
        <authorList>
            <person name="Harkins D.M."/>
            <person name="Durkin A.S."/>
            <person name="Brinkac L.M."/>
            <person name="Haft D.H."/>
            <person name="Selengut J.D."/>
            <person name="Sanka R."/>
            <person name="DePew J."/>
            <person name="Purushe J."/>
            <person name="Whelen A.C."/>
            <person name="Vinetz J.M."/>
            <person name="Sutton G.G."/>
            <person name="Nierman W.C."/>
            <person name="Fouts D.E."/>
        </authorList>
    </citation>
    <scope>NUCLEOTIDE SEQUENCE [LARGE SCALE GENOMIC DNA]</scope>
    <source>
        <strain evidence="1 2">2002000626</strain>
    </source>
</reference>
<dbReference type="Proteomes" id="UP000012329">
    <property type="component" value="Unassembled WGS sequence"/>
</dbReference>
<protein>
    <submittedName>
        <fullName evidence="1">Membrane protein, PF09851 family</fullName>
    </submittedName>
</protein>
<comment type="caution">
    <text evidence="1">The sequence shown here is derived from an EMBL/GenBank/DDBJ whole genome shotgun (WGS) entry which is preliminary data.</text>
</comment>
<accession>A0A829DC51</accession>
<sequence length="84" mass="9883">MEVFIPDSAIGMLSYYKDLTGESKKFHIVYKTLVSISEQDKIKEVGASSKEIEKRLIELKKLFDKKLISEEEFRKKREEILRSL</sequence>
<name>A0A829DC51_LEPIR</name>